<dbReference type="EMBL" id="BMAT01004145">
    <property type="protein sequence ID" value="GFR68964.1"/>
    <property type="molecule type" value="Genomic_DNA"/>
</dbReference>
<keyword evidence="9" id="KW-1185">Reference proteome</keyword>
<dbReference type="Pfam" id="PF00628">
    <property type="entry name" value="PHD"/>
    <property type="match status" value="1"/>
</dbReference>
<gene>
    <name evidence="8" type="ORF">ElyMa_002035600</name>
</gene>
<dbReference type="PROSITE" id="PS01359">
    <property type="entry name" value="ZF_PHD_1"/>
    <property type="match status" value="1"/>
</dbReference>
<evidence type="ECO:0000256" key="4">
    <source>
        <dbReference type="PROSITE-ProRule" id="PRU00146"/>
    </source>
</evidence>
<sequence length="793" mass="84322">MLVVKLKNDNQNVAFKKRIAELQAEIKSLSEEHKKMVVKVRESLVKSISQAHSGAVPTATSVGNQAQTITAIGQPRLVSFPTQGGATILPMGMMALPIAHMQQKSAVGMAIHPAGVTALTQAANISIIPAGIISSGCNLNFAAINGGASLTLNNVGGNIGPFCGAAVAQNFPSSGPASLGNNTVVSMATPGGVLQSSCPSSIASSASNGSIVNTHTTSSGVSNITAVPAMGILPNSSINLNNFTNMTSLIINNSIGSNHPLVINSSINNKTSPSTSTITTSSNGGVSSGGDPSVMASASIPSSNSSINSGGGSGFLVCPVPSLSAPSAQPGGSALGAPSLVLSSSFPQQPLVQPQLLQQQQQQIIQLIQQQQGPPQLQQQQPLHTQLPPPLPPPPPPPPQQRLASHLPIKVPQYTASHIRPVVNTALAQHNSITSSPTPSIVSQTKMSTTTSASSVKASTMVHKVTPAPTTPVKNPSISFLTNGNHVGKETKDAQVKSGSTKLPKPAQQKLQKESKTKSLQAPKEKAMTEPEAKPQSAEDKEKIKFMKALDLYTPEAVREVVMRRGERKRRTTANPNYSFGFEISRRDRYPSSWRTDLPAKKARTNKVKVEASERGWSDSTSSQHWAASKTSRQSDNHDDYCAACSKGGSLLMCSTCRLVYHLDCLNPPLTEAPKYAWSCPQCLVSGKGLANLSCEARKKVNSYIAKKADKEDEWKKTQKKSREIKTEKASLDRRLQEVNSKIQEQKQFQSKLSKQEQKIQEDLTKLSGFVNMLRESRSMEHTAASLVEANCS</sequence>
<dbReference type="SMART" id="SM00249">
    <property type="entry name" value="PHD"/>
    <property type="match status" value="1"/>
</dbReference>
<feature type="region of interest" description="Disordered" evidence="6">
    <location>
        <begin position="271"/>
        <end position="305"/>
    </location>
</feature>
<feature type="compositionally biased region" description="Low complexity" evidence="6">
    <location>
        <begin position="271"/>
        <end position="285"/>
    </location>
</feature>
<dbReference type="AlphaFoldDB" id="A0AAV4F7L7"/>
<dbReference type="CDD" id="cd15523">
    <property type="entry name" value="PHD_PHF21A"/>
    <property type="match status" value="1"/>
</dbReference>
<dbReference type="InterPro" id="IPR013083">
    <property type="entry name" value="Znf_RING/FYVE/PHD"/>
</dbReference>
<feature type="coiled-coil region" evidence="5">
    <location>
        <begin position="12"/>
        <end position="39"/>
    </location>
</feature>
<dbReference type="PROSITE" id="PS50016">
    <property type="entry name" value="ZF_PHD_2"/>
    <property type="match status" value="1"/>
</dbReference>
<accession>A0AAV4F7L7</accession>
<dbReference type="Proteomes" id="UP000762676">
    <property type="component" value="Unassembled WGS sequence"/>
</dbReference>
<evidence type="ECO:0000256" key="1">
    <source>
        <dbReference type="ARBA" id="ARBA00022723"/>
    </source>
</evidence>
<dbReference type="SUPFAM" id="SSF57903">
    <property type="entry name" value="FYVE/PHD zinc finger"/>
    <property type="match status" value="1"/>
</dbReference>
<evidence type="ECO:0000256" key="5">
    <source>
        <dbReference type="SAM" id="Coils"/>
    </source>
</evidence>
<feature type="compositionally biased region" description="Basic and acidic residues" evidence="6">
    <location>
        <begin position="608"/>
        <end position="617"/>
    </location>
</feature>
<keyword evidence="1" id="KW-0479">Metal-binding</keyword>
<feature type="domain" description="PHD-type" evidence="7">
    <location>
        <begin position="639"/>
        <end position="686"/>
    </location>
</feature>
<feature type="compositionally biased region" description="Basic and acidic residues" evidence="6">
    <location>
        <begin position="511"/>
        <end position="540"/>
    </location>
</feature>
<evidence type="ECO:0000259" key="7">
    <source>
        <dbReference type="PROSITE" id="PS50016"/>
    </source>
</evidence>
<feature type="region of interest" description="Disordered" evidence="6">
    <location>
        <begin position="605"/>
        <end position="638"/>
    </location>
</feature>
<dbReference type="PANTHER" id="PTHR24102">
    <property type="entry name" value="PHD FINGER PROTEIN"/>
    <property type="match status" value="1"/>
</dbReference>
<evidence type="ECO:0000256" key="2">
    <source>
        <dbReference type="ARBA" id="ARBA00022771"/>
    </source>
</evidence>
<feature type="compositionally biased region" description="Low complexity" evidence="6">
    <location>
        <begin position="369"/>
        <end position="386"/>
    </location>
</feature>
<evidence type="ECO:0000313" key="9">
    <source>
        <dbReference type="Proteomes" id="UP000762676"/>
    </source>
</evidence>
<dbReference type="Gene3D" id="3.30.40.10">
    <property type="entry name" value="Zinc/RING finger domain, C3HC4 (zinc finger)"/>
    <property type="match status" value="1"/>
</dbReference>
<proteinExistence type="predicted"/>
<comment type="caution">
    <text evidence="8">The sequence shown here is derived from an EMBL/GenBank/DDBJ whole genome shotgun (WGS) entry which is preliminary data.</text>
</comment>
<name>A0AAV4F7L7_9GAST</name>
<feature type="compositionally biased region" description="Pro residues" evidence="6">
    <location>
        <begin position="387"/>
        <end position="400"/>
    </location>
</feature>
<feature type="compositionally biased region" description="Low complexity" evidence="6">
    <location>
        <begin position="296"/>
        <end position="305"/>
    </location>
</feature>
<keyword evidence="2 4" id="KW-0863">Zinc-finger</keyword>
<dbReference type="InterPro" id="IPR011011">
    <property type="entry name" value="Znf_FYVE_PHD"/>
</dbReference>
<protein>
    <submittedName>
        <fullName evidence="8">PHD finger protein 21A</fullName>
    </submittedName>
</protein>
<feature type="compositionally biased region" description="Polar residues" evidence="6">
    <location>
        <begin position="618"/>
        <end position="632"/>
    </location>
</feature>
<dbReference type="InterPro" id="IPR019787">
    <property type="entry name" value="Znf_PHD-finger"/>
</dbReference>
<dbReference type="InterPro" id="IPR019786">
    <property type="entry name" value="Zinc_finger_PHD-type_CS"/>
</dbReference>
<reference evidence="8 9" key="1">
    <citation type="journal article" date="2021" name="Elife">
        <title>Chloroplast acquisition without the gene transfer in kleptoplastic sea slugs, Plakobranchus ocellatus.</title>
        <authorList>
            <person name="Maeda T."/>
            <person name="Takahashi S."/>
            <person name="Yoshida T."/>
            <person name="Shimamura S."/>
            <person name="Takaki Y."/>
            <person name="Nagai Y."/>
            <person name="Toyoda A."/>
            <person name="Suzuki Y."/>
            <person name="Arimoto A."/>
            <person name="Ishii H."/>
            <person name="Satoh N."/>
            <person name="Nishiyama T."/>
            <person name="Hasebe M."/>
            <person name="Maruyama T."/>
            <person name="Minagawa J."/>
            <person name="Obokata J."/>
            <person name="Shigenobu S."/>
        </authorList>
    </citation>
    <scope>NUCLEOTIDE SEQUENCE [LARGE SCALE GENOMIC DNA]</scope>
</reference>
<keyword evidence="5" id="KW-0175">Coiled coil</keyword>
<evidence type="ECO:0000256" key="6">
    <source>
        <dbReference type="SAM" id="MobiDB-lite"/>
    </source>
</evidence>
<organism evidence="8 9">
    <name type="scientific">Elysia marginata</name>
    <dbReference type="NCBI Taxonomy" id="1093978"/>
    <lineage>
        <taxon>Eukaryota</taxon>
        <taxon>Metazoa</taxon>
        <taxon>Spiralia</taxon>
        <taxon>Lophotrochozoa</taxon>
        <taxon>Mollusca</taxon>
        <taxon>Gastropoda</taxon>
        <taxon>Heterobranchia</taxon>
        <taxon>Euthyneura</taxon>
        <taxon>Panpulmonata</taxon>
        <taxon>Sacoglossa</taxon>
        <taxon>Placobranchoidea</taxon>
        <taxon>Plakobranchidae</taxon>
        <taxon>Elysia</taxon>
    </lineage>
</organism>
<dbReference type="GO" id="GO:0008270">
    <property type="term" value="F:zinc ion binding"/>
    <property type="evidence" value="ECO:0007669"/>
    <property type="project" value="UniProtKB-KW"/>
</dbReference>
<feature type="compositionally biased region" description="Polar residues" evidence="6">
    <location>
        <begin position="472"/>
        <end position="485"/>
    </location>
</feature>
<dbReference type="PANTHER" id="PTHR24102:SF28">
    <property type="entry name" value="PHD-TYPE DOMAIN-CONTAINING PROTEIN"/>
    <property type="match status" value="1"/>
</dbReference>
<evidence type="ECO:0000313" key="8">
    <source>
        <dbReference type="EMBL" id="GFR68964.1"/>
    </source>
</evidence>
<feature type="region of interest" description="Disordered" evidence="6">
    <location>
        <begin position="369"/>
        <end position="404"/>
    </location>
</feature>
<keyword evidence="3" id="KW-0862">Zinc</keyword>
<dbReference type="InterPro" id="IPR001965">
    <property type="entry name" value="Znf_PHD"/>
</dbReference>
<feature type="region of interest" description="Disordered" evidence="6">
    <location>
        <begin position="466"/>
        <end position="540"/>
    </location>
</feature>
<evidence type="ECO:0000256" key="3">
    <source>
        <dbReference type="ARBA" id="ARBA00022833"/>
    </source>
</evidence>